<sequence>GGYFLTLVASHGAQRALGKCYVPGAGRVVGGLGLGAERLAVQEQLYFVAVAVHLHFSVVVALALVGHRPPVAGAVEEALAVGDFGPVGLAQVVEARPQKLAGHVGLVAQGQPGAQHVGIFGADNLAGGLGFVGGHQLVFAVVLAHDV</sequence>
<comment type="caution">
    <text evidence="1">The sequence shown here is derived from an EMBL/GenBank/DDBJ whole genome shotgun (WGS) entry which is preliminary data.</text>
</comment>
<evidence type="ECO:0000313" key="1">
    <source>
        <dbReference type="EMBL" id="GFD24674.1"/>
    </source>
</evidence>
<dbReference type="EMBL" id="BKCJ011354226">
    <property type="protein sequence ID" value="GFD24674.1"/>
    <property type="molecule type" value="Genomic_DNA"/>
</dbReference>
<feature type="non-terminal residue" evidence="1">
    <location>
        <position position="1"/>
    </location>
</feature>
<protein>
    <submittedName>
        <fullName evidence="1">Uncharacterized protein</fullName>
    </submittedName>
</protein>
<dbReference type="AlphaFoldDB" id="A0A699UXN3"/>
<gene>
    <name evidence="1" type="ORF">Tci_896643</name>
</gene>
<feature type="non-terminal residue" evidence="1">
    <location>
        <position position="147"/>
    </location>
</feature>
<organism evidence="1">
    <name type="scientific">Tanacetum cinerariifolium</name>
    <name type="common">Dalmatian daisy</name>
    <name type="synonym">Chrysanthemum cinerariifolium</name>
    <dbReference type="NCBI Taxonomy" id="118510"/>
    <lineage>
        <taxon>Eukaryota</taxon>
        <taxon>Viridiplantae</taxon>
        <taxon>Streptophyta</taxon>
        <taxon>Embryophyta</taxon>
        <taxon>Tracheophyta</taxon>
        <taxon>Spermatophyta</taxon>
        <taxon>Magnoliopsida</taxon>
        <taxon>eudicotyledons</taxon>
        <taxon>Gunneridae</taxon>
        <taxon>Pentapetalae</taxon>
        <taxon>asterids</taxon>
        <taxon>campanulids</taxon>
        <taxon>Asterales</taxon>
        <taxon>Asteraceae</taxon>
        <taxon>Asteroideae</taxon>
        <taxon>Anthemideae</taxon>
        <taxon>Anthemidinae</taxon>
        <taxon>Tanacetum</taxon>
    </lineage>
</organism>
<reference evidence="1" key="1">
    <citation type="journal article" date="2019" name="Sci. Rep.">
        <title>Draft genome of Tanacetum cinerariifolium, the natural source of mosquito coil.</title>
        <authorList>
            <person name="Yamashiro T."/>
            <person name="Shiraishi A."/>
            <person name="Satake H."/>
            <person name="Nakayama K."/>
        </authorList>
    </citation>
    <scope>NUCLEOTIDE SEQUENCE</scope>
</reference>
<accession>A0A699UXN3</accession>
<name>A0A699UXN3_TANCI</name>
<proteinExistence type="predicted"/>